<proteinExistence type="inferred from homology"/>
<dbReference type="FunFam" id="1.10.3860.10:FF:000001">
    <property type="entry name" value="C4-dicarboxylate transport protein"/>
    <property type="match status" value="1"/>
</dbReference>
<keyword evidence="6" id="KW-0769">Symport</keyword>
<dbReference type="PANTHER" id="PTHR42865:SF7">
    <property type="entry name" value="PROTON_GLUTAMATE-ASPARTATE SYMPORTER"/>
    <property type="match status" value="1"/>
</dbReference>
<dbReference type="EMBL" id="QUQO01000001">
    <property type="protein sequence ID" value="RFB05429.1"/>
    <property type="molecule type" value="Genomic_DNA"/>
</dbReference>
<evidence type="ECO:0000313" key="10">
    <source>
        <dbReference type="EMBL" id="RFB05429.1"/>
    </source>
</evidence>
<protein>
    <submittedName>
        <fullName evidence="10">Dicarboxylate/amino acid:cation symporter</fullName>
    </submittedName>
</protein>
<keyword evidence="7 9" id="KW-1133">Transmembrane helix</keyword>
<accession>A0A371RJ14</accession>
<dbReference type="PRINTS" id="PR00173">
    <property type="entry name" value="EDTRNSPORT"/>
</dbReference>
<keyword evidence="3" id="KW-0813">Transport</keyword>
<feature type="transmembrane region" description="Helical" evidence="9">
    <location>
        <begin position="12"/>
        <end position="28"/>
    </location>
</feature>
<evidence type="ECO:0000256" key="2">
    <source>
        <dbReference type="ARBA" id="ARBA00006148"/>
    </source>
</evidence>
<dbReference type="Pfam" id="PF00375">
    <property type="entry name" value="SDF"/>
    <property type="match status" value="1"/>
</dbReference>
<feature type="transmembrane region" description="Helical" evidence="9">
    <location>
        <begin position="104"/>
        <end position="125"/>
    </location>
</feature>
<dbReference type="GO" id="GO:0005886">
    <property type="term" value="C:plasma membrane"/>
    <property type="evidence" value="ECO:0007669"/>
    <property type="project" value="UniProtKB-SubCell"/>
</dbReference>
<keyword evidence="5 9" id="KW-0812">Transmembrane</keyword>
<comment type="caution">
    <text evidence="10">The sequence shown here is derived from an EMBL/GenBank/DDBJ whole genome shotgun (WGS) entry which is preliminary data.</text>
</comment>
<reference evidence="10 11" key="1">
    <citation type="submission" date="2018-08" db="EMBL/GenBank/DDBJ databases">
        <title>Parvularcula sp. SM1705, isolated from surface water of the South Sea China.</title>
        <authorList>
            <person name="Sun L."/>
        </authorList>
    </citation>
    <scope>NUCLEOTIDE SEQUENCE [LARGE SCALE GENOMIC DNA]</scope>
    <source>
        <strain evidence="10 11">SM1705</strain>
    </source>
</reference>
<comment type="similarity">
    <text evidence="2">Belongs to the dicarboxylate/amino acid:cation symporter (DAACS) (TC 2.A.23) family.</text>
</comment>
<dbReference type="InterPro" id="IPR018107">
    <property type="entry name" value="Na-dicarboxylate_symporter_CS"/>
</dbReference>
<dbReference type="AlphaFoldDB" id="A0A371RJ14"/>
<evidence type="ECO:0000256" key="1">
    <source>
        <dbReference type="ARBA" id="ARBA00004429"/>
    </source>
</evidence>
<feature type="transmembrane region" description="Helical" evidence="9">
    <location>
        <begin position="219"/>
        <end position="238"/>
    </location>
</feature>
<dbReference type="FunCoup" id="A0A371RJ14">
    <property type="interactions" value="210"/>
</dbReference>
<dbReference type="GO" id="GO:0015293">
    <property type="term" value="F:symporter activity"/>
    <property type="evidence" value="ECO:0007669"/>
    <property type="project" value="UniProtKB-KW"/>
</dbReference>
<organism evidence="10 11">
    <name type="scientific">Parvularcula marina</name>
    <dbReference type="NCBI Taxonomy" id="2292771"/>
    <lineage>
        <taxon>Bacteria</taxon>
        <taxon>Pseudomonadati</taxon>
        <taxon>Pseudomonadota</taxon>
        <taxon>Alphaproteobacteria</taxon>
        <taxon>Parvularculales</taxon>
        <taxon>Parvularculaceae</taxon>
        <taxon>Parvularcula</taxon>
    </lineage>
</organism>
<comment type="subcellular location">
    <subcellularLocation>
        <location evidence="1">Cell inner membrane</location>
        <topology evidence="1">Multi-pass membrane protein</topology>
    </subcellularLocation>
</comment>
<keyword evidence="8 9" id="KW-0472">Membrane</keyword>
<evidence type="ECO:0000256" key="6">
    <source>
        <dbReference type="ARBA" id="ARBA00022847"/>
    </source>
</evidence>
<evidence type="ECO:0000256" key="7">
    <source>
        <dbReference type="ARBA" id="ARBA00022989"/>
    </source>
</evidence>
<dbReference type="Gene3D" id="1.10.3860.10">
    <property type="entry name" value="Sodium:dicarboxylate symporter"/>
    <property type="match status" value="1"/>
</dbReference>
<dbReference type="InParanoid" id="A0A371RJ14"/>
<evidence type="ECO:0000313" key="11">
    <source>
        <dbReference type="Proteomes" id="UP000264589"/>
    </source>
</evidence>
<feature type="transmembrane region" description="Helical" evidence="9">
    <location>
        <begin position="250"/>
        <end position="272"/>
    </location>
</feature>
<dbReference type="Proteomes" id="UP000264589">
    <property type="component" value="Unassembled WGS sequence"/>
</dbReference>
<feature type="transmembrane region" description="Helical" evidence="9">
    <location>
        <begin position="74"/>
        <end position="92"/>
    </location>
</feature>
<dbReference type="OrthoDB" id="9766690at2"/>
<name>A0A371RJ14_9PROT</name>
<feature type="transmembrane region" description="Helical" evidence="9">
    <location>
        <begin position="181"/>
        <end position="198"/>
    </location>
</feature>
<feature type="transmembrane region" description="Helical" evidence="9">
    <location>
        <begin position="35"/>
        <end position="54"/>
    </location>
</feature>
<evidence type="ECO:0000256" key="5">
    <source>
        <dbReference type="ARBA" id="ARBA00022692"/>
    </source>
</evidence>
<dbReference type="GO" id="GO:0006835">
    <property type="term" value="P:dicarboxylic acid transport"/>
    <property type="evidence" value="ECO:0007669"/>
    <property type="project" value="UniProtKB-ARBA"/>
</dbReference>
<dbReference type="InterPro" id="IPR036458">
    <property type="entry name" value="Na:dicarbo_symporter_sf"/>
</dbReference>
<evidence type="ECO:0000256" key="3">
    <source>
        <dbReference type="ARBA" id="ARBA00022448"/>
    </source>
</evidence>
<feature type="transmembrane region" description="Helical" evidence="9">
    <location>
        <begin position="385"/>
        <end position="411"/>
    </location>
</feature>
<evidence type="ECO:0000256" key="8">
    <source>
        <dbReference type="ARBA" id="ARBA00023136"/>
    </source>
</evidence>
<sequence>MEGSLEGLGALPFWGITLGAFVLFYFLGSVLKFPLWLRVLIALLVGGFVGYLFGDVAASVKPVGDGFVKLIRMLIIPLIFTTIVAGVISLGDPKRLGSLGVRTILLYLCTTVFAVGLGVLAGLIVKPGVNVDYAAADVSAQSDLTSRLETAAAASQSQTAADKLLDIIPANPIEAMADGNILPIIFFSILFGIGIIAAKEGEGPVGKVMESAAEAVLKITHFVMLLAPYGVYALMAWVMGTLGLGVLDNLAKLAVALYIACAVHILFVYGGLIRVVVGLPLIRFFSGILDAMSTAYSTASSSATLPVTISNVNKNLGVEKSVAGAVLPIGATVNMDGTSLYIGLVALFAAQAVGLDLGTAEYLAIGIAAVGVSIGAAGIPSASLFLAVGVLTTIGVSEADAILIIALIFPFDRLLDMMRTMTNVTGDAAVATTVAKWEGALDEEIFRRAEKE</sequence>
<keyword evidence="4" id="KW-1003">Cell membrane</keyword>
<keyword evidence="11" id="KW-1185">Reference proteome</keyword>
<gene>
    <name evidence="10" type="ORF">DX908_09270</name>
</gene>
<evidence type="ECO:0000256" key="4">
    <source>
        <dbReference type="ARBA" id="ARBA00022475"/>
    </source>
</evidence>
<dbReference type="SUPFAM" id="SSF118215">
    <property type="entry name" value="Proton glutamate symport protein"/>
    <property type="match status" value="1"/>
</dbReference>
<dbReference type="InterPro" id="IPR001991">
    <property type="entry name" value="Na-dicarboxylate_symporter"/>
</dbReference>
<evidence type="ECO:0000256" key="9">
    <source>
        <dbReference type="SAM" id="Phobius"/>
    </source>
</evidence>
<feature type="transmembrane region" description="Helical" evidence="9">
    <location>
        <begin position="325"/>
        <end position="350"/>
    </location>
</feature>
<feature type="transmembrane region" description="Helical" evidence="9">
    <location>
        <begin position="284"/>
        <end position="305"/>
    </location>
</feature>
<dbReference type="PANTHER" id="PTHR42865">
    <property type="entry name" value="PROTON/GLUTAMATE-ASPARTATE SYMPORTER"/>
    <property type="match status" value="1"/>
</dbReference>
<dbReference type="PROSITE" id="PS00713">
    <property type="entry name" value="NA_DICARBOXYL_SYMP_1"/>
    <property type="match status" value="1"/>
</dbReference>
<feature type="transmembrane region" description="Helical" evidence="9">
    <location>
        <begin position="362"/>
        <end position="379"/>
    </location>
</feature>